<dbReference type="EMBL" id="CP109114">
    <property type="protein sequence ID" value="WSC14893.1"/>
    <property type="molecule type" value="Genomic_DNA"/>
</dbReference>
<gene>
    <name evidence="4" type="ORF">OIE64_20010</name>
</gene>
<organism evidence="4 5">
    <name type="scientific">Streptomyces brevispora</name>
    <dbReference type="NCBI Taxonomy" id="887462"/>
    <lineage>
        <taxon>Bacteria</taxon>
        <taxon>Bacillati</taxon>
        <taxon>Actinomycetota</taxon>
        <taxon>Actinomycetes</taxon>
        <taxon>Kitasatosporales</taxon>
        <taxon>Streptomycetaceae</taxon>
        <taxon>Streptomyces</taxon>
    </lineage>
</organism>
<dbReference type="InterPro" id="IPR012334">
    <property type="entry name" value="Pectin_lyas_fold"/>
</dbReference>
<dbReference type="Proteomes" id="UP001330827">
    <property type="component" value="Chromosome"/>
</dbReference>
<accession>A0ABZ1G6J9</accession>
<dbReference type="RefSeq" id="WP_326593803.1">
    <property type="nucleotide sequence ID" value="NZ_CP109114.1"/>
</dbReference>
<dbReference type="Pfam" id="PF13229">
    <property type="entry name" value="Beta_helix"/>
    <property type="match status" value="1"/>
</dbReference>
<proteinExistence type="predicted"/>
<dbReference type="InterPro" id="IPR006626">
    <property type="entry name" value="PbH1"/>
</dbReference>
<dbReference type="PANTHER" id="PTHR31736">
    <property type="match status" value="1"/>
</dbReference>
<dbReference type="InterPro" id="IPR039448">
    <property type="entry name" value="Beta_helix"/>
</dbReference>
<keyword evidence="1" id="KW-1015">Disulfide bond</keyword>
<dbReference type="SUPFAM" id="SSF51126">
    <property type="entry name" value="Pectin lyase-like"/>
    <property type="match status" value="2"/>
</dbReference>
<name>A0ABZ1G6J9_9ACTN</name>
<evidence type="ECO:0000259" key="3">
    <source>
        <dbReference type="Pfam" id="PF13229"/>
    </source>
</evidence>
<evidence type="ECO:0000313" key="4">
    <source>
        <dbReference type="EMBL" id="WSC14893.1"/>
    </source>
</evidence>
<dbReference type="Pfam" id="PF12708">
    <property type="entry name" value="Pect-lyase_RHGA_epim"/>
    <property type="match status" value="1"/>
</dbReference>
<dbReference type="InterPro" id="IPR024535">
    <property type="entry name" value="RHGA/B-epi-like_pectate_lyase"/>
</dbReference>
<feature type="domain" description="Rhamnogalacturonase A/B/Epimerase-like pectate lyase" evidence="2">
    <location>
        <begin position="143"/>
        <end position="199"/>
    </location>
</feature>
<evidence type="ECO:0000259" key="2">
    <source>
        <dbReference type="Pfam" id="PF12708"/>
    </source>
</evidence>
<dbReference type="PANTHER" id="PTHR31736:SF19">
    <property type="entry name" value="PECTIN LYASE SUPERFAMILY PROTEIN-RELATED"/>
    <property type="match status" value="1"/>
</dbReference>
<evidence type="ECO:0000256" key="1">
    <source>
        <dbReference type="ARBA" id="ARBA00023157"/>
    </source>
</evidence>
<evidence type="ECO:0000313" key="5">
    <source>
        <dbReference type="Proteomes" id="UP001330827"/>
    </source>
</evidence>
<feature type="domain" description="Right handed beta helix" evidence="3">
    <location>
        <begin position="469"/>
        <end position="595"/>
    </location>
</feature>
<dbReference type="SMART" id="SM00710">
    <property type="entry name" value="PbH1"/>
    <property type="match status" value="8"/>
</dbReference>
<protein>
    <submittedName>
        <fullName evidence="4">Right-handed parallel beta-helix repeat-containing protein</fullName>
    </submittedName>
</protein>
<dbReference type="InterPro" id="IPR011050">
    <property type="entry name" value="Pectin_lyase_fold/virulence"/>
</dbReference>
<keyword evidence="5" id="KW-1185">Reference proteome</keyword>
<reference evidence="4 5" key="1">
    <citation type="submission" date="2022-10" db="EMBL/GenBank/DDBJ databases">
        <title>The complete genomes of actinobacterial strains from the NBC collection.</title>
        <authorList>
            <person name="Joergensen T.S."/>
            <person name="Alvarez Arevalo M."/>
            <person name="Sterndorff E.B."/>
            <person name="Faurdal D."/>
            <person name="Vuksanovic O."/>
            <person name="Mourched A.-S."/>
            <person name="Charusanti P."/>
            <person name="Shaw S."/>
            <person name="Blin K."/>
            <person name="Weber T."/>
        </authorList>
    </citation>
    <scope>NUCLEOTIDE SEQUENCE [LARGE SCALE GENOMIC DNA]</scope>
    <source>
        <strain evidence="4 5">NBC 01769</strain>
    </source>
</reference>
<dbReference type="Gene3D" id="2.160.20.10">
    <property type="entry name" value="Single-stranded right-handed beta-helix, Pectin lyase-like"/>
    <property type="match status" value="1"/>
</dbReference>
<sequence length="785" mass="80300">MPLYTYGGNGSAVLTDTAGNVIPDYPVIVRVAGTGQPVTALYEADGVTPISELRSNAVGQDSPGAIRPFKVADVLGIQYEYNGLSGPVRWFEQGREVGAAALSGLGGKLDKSGGTITGDLNIEGTLTVDGQPGGATFPRAHIYNVADRGAIGNGVTDDAPAIQAALNAARDAGGGTVLIPAGTYRLASLPLRIYRNTHLRCLPGARLVRALDTTMLINGDAGQNYGIYTGHGNITVEGGTWDMRGTVVTPSSMCMSFGHAEGITVRGITVLDLPGYHGVEFNAVKNGRVLNSVFRGYINPGSRDFSEAIQIDLAKSHDEFGGFGPYDDTPCVDILIDDCTVGPSGTPGTTSWPRGIGSHSASPNKQHRDIRIIGCRFEGCLQYAIGAYVWSGVVIDDVQLRDCAGGIRIRPLTSATASQRTPAGGATPTITGSQPVTGYAISNMTMIGGGTFDAGIRGDGEETGYIGALAISNVVCKDIAGSAVRLLYCEDYSVQQVVAINAGSTAISQFGVRRGRVQGCTVNGTGGAGIGLDSRATPSATATDVTIADCMVTGAAANGISVWDGADVTITDCDLHDLTGAGVQISANTARPVLRDNRTRNCSTANISVSSTITGAVRWNNTGDAPTAQSVATAVNTVAETVVASWSIPAGDAADRCAYRFTAQGVASTTGTPTLTIRVRLGGVAGTVVAAFTAVTTAAGIAGRGWRVDGSLLPIAPGASGTWAGGATLTHHLASTTGAVQHELTDAPVTRDSTSSQALVVTAQWSAAAASNTASASVGQLTRTA</sequence>